<name>A0A073ITZ4_9BACT</name>
<dbReference type="OrthoDB" id="6057486at2"/>
<keyword evidence="1" id="KW-0805">Transcription regulation</keyword>
<dbReference type="SUPFAM" id="SSF55781">
    <property type="entry name" value="GAF domain-like"/>
    <property type="match status" value="1"/>
</dbReference>
<evidence type="ECO:0000313" key="5">
    <source>
        <dbReference type="EMBL" id="KEJ92946.1"/>
    </source>
</evidence>
<dbReference type="Pfam" id="PF01614">
    <property type="entry name" value="IclR_C"/>
    <property type="match status" value="1"/>
</dbReference>
<dbReference type="EMBL" id="JMKI01000010">
    <property type="protein sequence ID" value="KEJ92946.1"/>
    <property type="molecule type" value="Genomic_DNA"/>
</dbReference>
<protein>
    <recommendedName>
        <fullName evidence="4">HTH iclR-type domain-containing protein</fullName>
    </recommendedName>
</protein>
<reference evidence="5 6" key="1">
    <citation type="submission" date="2014-04" db="EMBL/GenBank/DDBJ databases">
        <title>Draft Genome Sequence of Synergistes jonesii.</title>
        <authorList>
            <person name="Coil D.A."/>
            <person name="Eisen J.A."/>
            <person name="Holland-Moritz H.E."/>
        </authorList>
    </citation>
    <scope>NUCLEOTIDE SEQUENCE [LARGE SCALE GENOMIC DNA]</scope>
    <source>
        <strain evidence="5 6">78-1</strain>
    </source>
</reference>
<evidence type="ECO:0000256" key="3">
    <source>
        <dbReference type="ARBA" id="ARBA00023163"/>
    </source>
</evidence>
<dbReference type="InterPro" id="IPR014757">
    <property type="entry name" value="Tscrpt_reg_IclR_C"/>
</dbReference>
<proteinExistence type="predicted"/>
<dbReference type="PANTHER" id="PTHR30136:SF24">
    <property type="entry name" value="HTH-TYPE TRANSCRIPTIONAL REPRESSOR ALLR"/>
    <property type="match status" value="1"/>
</dbReference>
<comment type="caution">
    <text evidence="5">The sequence shown here is derived from an EMBL/GenBank/DDBJ whole genome shotgun (WGS) entry which is preliminary data.</text>
</comment>
<dbReference type="eggNOG" id="COG1414">
    <property type="taxonomic scope" value="Bacteria"/>
</dbReference>
<dbReference type="STRING" id="2754.EH55_00115"/>
<feature type="domain" description="HTH iclR-type" evidence="4">
    <location>
        <begin position="5"/>
        <end position="95"/>
    </location>
</feature>
<dbReference type="Gene3D" id="3.30.450.40">
    <property type="match status" value="1"/>
</dbReference>
<dbReference type="RefSeq" id="WP_037974805.1">
    <property type="nucleotide sequence ID" value="NZ_CAMETI010000022.1"/>
</dbReference>
<dbReference type="GeneID" id="90982971"/>
<dbReference type="InterPro" id="IPR029016">
    <property type="entry name" value="GAF-like_dom_sf"/>
</dbReference>
<dbReference type="GO" id="GO:0003677">
    <property type="term" value="F:DNA binding"/>
    <property type="evidence" value="ECO:0007669"/>
    <property type="project" value="UniProtKB-KW"/>
</dbReference>
<dbReference type="SUPFAM" id="SSF46785">
    <property type="entry name" value="Winged helix' DNA-binding domain"/>
    <property type="match status" value="1"/>
</dbReference>
<dbReference type="Proteomes" id="UP000027665">
    <property type="component" value="Unassembled WGS sequence"/>
</dbReference>
<evidence type="ECO:0000256" key="2">
    <source>
        <dbReference type="ARBA" id="ARBA00023125"/>
    </source>
</evidence>
<keyword evidence="3" id="KW-0804">Transcription</keyword>
<dbReference type="Pfam" id="PF09339">
    <property type="entry name" value="HTH_IclR"/>
    <property type="match status" value="1"/>
</dbReference>
<gene>
    <name evidence="5" type="ORF">EH55_00115</name>
</gene>
<dbReference type="InterPro" id="IPR050707">
    <property type="entry name" value="HTH_MetabolicPath_Reg"/>
</dbReference>
<evidence type="ECO:0000256" key="1">
    <source>
        <dbReference type="ARBA" id="ARBA00023015"/>
    </source>
</evidence>
<dbReference type="InterPro" id="IPR036388">
    <property type="entry name" value="WH-like_DNA-bd_sf"/>
</dbReference>
<dbReference type="PANTHER" id="PTHR30136">
    <property type="entry name" value="HELIX-TURN-HELIX TRANSCRIPTIONAL REGULATOR, ICLR FAMILY"/>
    <property type="match status" value="1"/>
</dbReference>
<keyword evidence="6" id="KW-1185">Reference proteome</keyword>
<organism evidence="5 6">
    <name type="scientific">Synergistes jonesii</name>
    <dbReference type="NCBI Taxonomy" id="2754"/>
    <lineage>
        <taxon>Bacteria</taxon>
        <taxon>Thermotogati</taxon>
        <taxon>Synergistota</taxon>
        <taxon>Synergistia</taxon>
        <taxon>Synergistales</taxon>
        <taxon>Synergistaceae</taxon>
        <taxon>Synergistes</taxon>
    </lineage>
</organism>
<dbReference type="AlphaFoldDB" id="A0A073ITZ4"/>
<keyword evidence="2" id="KW-0238">DNA-binding</keyword>
<evidence type="ECO:0000259" key="4">
    <source>
        <dbReference type="SMART" id="SM00346"/>
    </source>
</evidence>
<dbReference type="InterPro" id="IPR005471">
    <property type="entry name" value="Tscrpt_reg_IclR_N"/>
</dbReference>
<dbReference type="InterPro" id="IPR036390">
    <property type="entry name" value="WH_DNA-bd_sf"/>
</dbReference>
<dbReference type="GO" id="GO:0003700">
    <property type="term" value="F:DNA-binding transcription factor activity"/>
    <property type="evidence" value="ECO:0007669"/>
    <property type="project" value="TreeGrafter"/>
</dbReference>
<evidence type="ECO:0000313" key="6">
    <source>
        <dbReference type="Proteomes" id="UP000027665"/>
    </source>
</evidence>
<accession>A0A073ITZ4</accession>
<sequence>MRKFIDSIDTILTILEALESSEGACSVRRIEDLTGVPKSTAHRILQELTSIGWTYQDEDDKNYYIGLKFLSLANEWRANLDIVRRIDPMLRNVSKRCGQSAFLNIIDGERAVCLHKVESENIVRVSSIIGEGYAFHAGASGKTLLAYAPQQLVEKVLSQKLEAFTPFTVTDPEVLKEELKTIREKGRCETVEERDPGVAAISFHVELPGISTIMALTVAGTRFDYERDREMWLSALNEEIGKPVSG</sequence>
<dbReference type="Gene3D" id="1.10.10.10">
    <property type="entry name" value="Winged helix-like DNA-binding domain superfamily/Winged helix DNA-binding domain"/>
    <property type="match status" value="1"/>
</dbReference>
<dbReference type="GO" id="GO:0045892">
    <property type="term" value="P:negative regulation of DNA-templated transcription"/>
    <property type="evidence" value="ECO:0007669"/>
    <property type="project" value="TreeGrafter"/>
</dbReference>
<dbReference type="SMART" id="SM00346">
    <property type="entry name" value="HTH_ICLR"/>
    <property type="match status" value="1"/>
</dbReference>